<keyword evidence="3" id="KW-0012">Acyltransferase</keyword>
<feature type="compositionally biased region" description="Low complexity" evidence="5">
    <location>
        <begin position="717"/>
        <end position="727"/>
    </location>
</feature>
<dbReference type="FunFam" id="3.30.559.70:FF:000010">
    <property type="entry name" value="Carnitine O-Acetyl-Transferase, isoform B"/>
    <property type="match status" value="1"/>
</dbReference>
<evidence type="ECO:0000256" key="4">
    <source>
        <dbReference type="PIRSR" id="PIRSR600542-1"/>
    </source>
</evidence>
<reference evidence="8" key="1">
    <citation type="submission" date="2025-08" db="UniProtKB">
        <authorList>
            <consortium name="RefSeq"/>
        </authorList>
    </citation>
    <scope>IDENTIFICATION</scope>
    <source>
        <strain evidence="8">MV-25-SWS-2005</strain>
        <tissue evidence="8">Whole body</tissue>
    </source>
</reference>
<dbReference type="Gene3D" id="3.30.559.10">
    <property type="entry name" value="Chloramphenicol acetyltransferase-like domain"/>
    <property type="match status" value="1"/>
</dbReference>
<evidence type="ECO:0000256" key="3">
    <source>
        <dbReference type="ARBA" id="ARBA00023315"/>
    </source>
</evidence>
<keyword evidence="2" id="KW-0808">Transferase</keyword>
<dbReference type="RefSeq" id="XP_015036545.2">
    <property type="nucleotide sequence ID" value="XM_015181059.2"/>
</dbReference>
<proteinExistence type="inferred from homology"/>
<feature type="compositionally biased region" description="Pro residues" evidence="5">
    <location>
        <begin position="434"/>
        <end position="452"/>
    </location>
</feature>
<dbReference type="PANTHER" id="PTHR22589">
    <property type="entry name" value="CARNITINE O-ACYLTRANSFERASE"/>
    <property type="match status" value="1"/>
</dbReference>
<dbReference type="PROSITE" id="PS00440">
    <property type="entry name" value="ACYLTRANSF_C_2"/>
    <property type="match status" value="1"/>
</dbReference>
<evidence type="ECO:0000313" key="8">
    <source>
        <dbReference type="RefSeq" id="XP_015036545.2"/>
    </source>
</evidence>
<dbReference type="GO" id="GO:0005777">
    <property type="term" value="C:peroxisome"/>
    <property type="evidence" value="ECO:0007669"/>
    <property type="project" value="TreeGrafter"/>
</dbReference>
<dbReference type="InterPro" id="IPR042231">
    <property type="entry name" value="Cho/carn_acyl_trans_2"/>
</dbReference>
<evidence type="ECO:0000256" key="2">
    <source>
        <dbReference type="ARBA" id="ARBA00022679"/>
    </source>
</evidence>
<feature type="compositionally biased region" description="Pro residues" evidence="5">
    <location>
        <begin position="408"/>
        <end position="419"/>
    </location>
</feature>
<feature type="compositionally biased region" description="Pro residues" evidence="5">
    <location>
        <begin position="115"/>
        <end position="127"/>
    </location>
</feature>
<feature type="compositionally biased region" description="Low complexity" evidence="5">
    <location>
        <begin position="420"/>
        <end position="433"/>
    </location>
</feature>
<dbReference type="Pfam" id="PF00755">
    <property type="entry name" value="Carn_acyltransf"/>
    <property type="match status" value="1"/>
</dbReference>
<name>A0A6I8V9B8_DROPS</name>
<dbReference type="Gene3D" id="3.30.559.70">
    <property type="entry name" value="Choline/Carnitine o-acyltransferase, domain 2"/>
    <property type="match status" value="1"/>
</dbReference>
<feature type="compositionally biased region" description="Pro residues" evidence="5">
    <location>
        <begin position="182"/>
        <end position="193"/>
    </location>
</feature>
<dbReference type="InterPro" id="IPR023213">
    <property type="entry name" value="CAT-like_dom_sf"/>
</dbReference>
<protein>
    <submittedName>
        <fullName evidence="8">MAGE-like protein 2 isoform X1</fullName>
    </submittedName>
</protein>
<dbReference type="InterPro" id="IPR000542">
    <property type="entry name" value="Carn_acyl_trans"/>
</dbReference>
<feature type="compositionally biased region" description="Low complexity" evidence="5">
    <location>
        <begin position="328"/>
        <end position="344"/>
    </location>
</feature>
<evidence type="ECO:0000313" key="7">
    <source>
        <dbReference type="Proteomes" id="UP000001819"/>
    </source>
</evidence>
<organism evidence="7 8">
    <name type="scientific">Drosophila pseudoobscura pseudoobscura</name>
    <name type="common">Fruit fly</name>
    <dbReference type="NCBI Taxonomy" id="46245"/>
    <lineage>
        <taxon>Eukaryota</taxon>
        <taxon>Metazoa</taxon>
        <taxon>Ecdysozoa</taxon>
        <taxon>Arthropoda</taxon>
        <taxon>Hexapoda</taxon>
        <taxon>Insecta</taxon>
        <taxon>Pterygota</taxon>
        <taxon>Neoptera</taxon>
        <taxon>Endopterygota</taxon>
        <taxon>Diptera</taxon>
        <taxon>Brachycera</taxon>
        <taxon>Muscomorpha</taxon>
        <taxon>Ephydroidea</taxon>
        <taxon>Drosophilidae</taxon>
        <taxon>Drosophila</taxon>
        <taxon>Sophophora</taxon>
    </lineage>
</organism>
<dbReference type="GO" id="GO:0019254">
    <property type="term" value="P:carnitine metabolic process, CoA-linked"/>
    <property type="evidence" value="ECO:0007669"/>
    <property type="project" value="TreeGrafter"/>
</dbReference>
<dbReference type="SUPFAM" id="SSF52777">
    <property type="entry name" value="CoA-dependent acyltransferases"/>
    <property type="match status" value="2"/>
</dbReference>
<feature type="compositionally biased region" description="Basic and acidic residues" evidence="5">
    <location>
        <begin position="206"/>
        <end position="227"/>
    </location>
</feature>
<feature type="compositionally biased region" description="Low complexity" evidence="5">
    <location>
        <begin position="353"/>
        <end position="384"/>
    </location>
</feature>
<feature type="compositionally biased region" description="Low complexity" evidence="5">
    <location>
        <begin position="749"/>
        <end position="759"/>
    </location>
</feature>
<feature type="region of interest" description="Disordered" evidence="5">
    <location>
        <begin position="159"/>
        <end position="833"/>
    </location>
</feature>
<dbReference type="GO" id="GO:0004092">
    <property type="term" value="F:carnitine O-acetyltransferase activity"/>
    <property type="evidence" value="ECO:0007669"/>
    <property type="project" value="TreeGrafter"/>
</dbReference>
<feature type="compositionally biased region" description="Low complexity" evidence="5">
    <location>
        <begin position="263"/>
        <end position="304"/>
    </location>
</feature>
<feature type="compositionally biased region" description="Basic and acidic residues" evidence="5">
    <location>
        <begin position="541"/>
        <end position="556"/>
    </location>
</feature>
<accession>A0A6I8V9B8</accession>
<feature type="compositionally biased region" description="Basic and acidic residues" evidence="5">
    <location>
        <begin position="473"/>
        <end position="500"/>
    </location>
</feature>
<keyword evidence="7" id="KW-1185">Reference proteome</keyword>
<evidence type="ECO:0000259" key="6">
    <source>
        <dbReference type="Pfam" id="PF00755"/>
    </source>
</evidence>
<dbReference type="InterPro" id="IPR039551">
    <property type="entry name" value="Cho/carn_acyl_trans"/>
</dbReference>
<dbReference type="InParanoid" id="A0A6I8V9B8"/>
<evidence type="ECO:0000256" key="1">
    <source>
        <dbReference type="ARBA" id="ARBA00005232"/>
    </source>
</evidence>
<gene>
    <name evidence="8" type="primary">LOC4816455</name>
</gene>
<feature type="region of interest" description="Disordered" evidence="5">
    <location>
        <begin position="81"/>
        <end position="142"/>
    </location>
</feature>
<evidence type="ECO:0000256" key="5">
    <source>
        <dbReference type="SAM" id="MobiDB-lite"/>
    </source>
</evidence>
<feature type="domain" description="Choline/carnitine acyltransferase" evidence="6">
    <location>
        <begin position="847"/>
        <end position="1412"/>
    </location>
</feature>
<comment type="similarity">
    <text evidence="1">Belongs to the carnitine/choline acetyltransferase family.</text>
</comment>
<sequence>MQAMLTGERYLKLFRNCRSFYRQNKTMLPHEYLCESSTREQSIKTSTIPAPPPPPTHRPCTSKTQPSLHAHLSLFRTINTSNWTSGGINETPYSSYRPPQPPPVHKVAGPKTRPDIPPPPPPPPPALPVGAPRRPYNWMTPSRHSRDLFTNLITVRWASGKCTGPPKDPPTEKPPSFCECMPEPPCSSDPPPCEKVAPLPQSKPPPIDKDCKATEERLPCPKREPRKEKKKKQPTQESSAKASKDSASKGSAPKATPPKDAPPKAAAPKDATPKAAVTKAAPPKAAAPKAAAPKAAPPNDAAPKATPPKDADPKATAPKSDPTKDAAAKAAAPKAAAPKDAAPKATPPKDAAPKATAPKSDPPKAVAPKADAPKAAAPKAAAPKASPPKDTAPKAAPPKDPAPKAAGIPPPPPPPPPGVPVNKPQKPPVGAEPAPKPSPPPPPPPPPMPPAASQPGLIQYKSAMPNSPSPCERPPKEKEEAGACTTEESKEEPQCPKEEKEPEDPPNPCLLAFMERNRLSGKPPPKGGCYVVKTSRRKSACPRDKEEASSESKPSPKEGSSSRCKSAAKETASSKCKSAPKKEASSKAKPLPKEGPSSKPKTPPKEGPSSRCKTAPKEAASSKPKPPPKEGPSSRCKTAPKEAASSKPKPSAKREPSSKCKPQPKEGPSSGCKPSPKEGPSAVCKSSAKEGTSPKGKPSSKGPAGPGSKPPPKEAAKPSSKGPAGPGSKPPPKEGVKTGSKPLSTSPRSPAGQSPSKGPSGPGKPPSPQTVSKAMTTAAIVQPKVTANAPPAPKLKAKAAPSKPKAKSPKTPPPPPSSVEPSSSHCTQAGGDQSHCEANKAQLLCQPVVPLKDTIQRYLCSIQPHLEPDEFVEEQKLTLEFQDGEGAKLQKMLEDVASCSSNWLTPRWTNAAYLGYRAPVTIFSSPCLTLPMQDFRTERDYRLFTAKVIFGMCEFKEMVDNNGIPVTKMCCHDLDNSQFRKIFGTVRRPGRFCDSIEQNNESQYVVVIHRNNFFKLPVIGADCKIVHVHSLADQLGSILHCPMERGVPIGLLTHDNRDNWGEAYTYLCRPEGNNESIVHAIEQSLFVVCLDDCVNVPRNGASAVHAAQLLHGGGRHQNSANRWMDKTIQLIVNPNGMAGFCYEHAPADCQPLAMLMDFVQRNITQPNYGCQCCSTSKTKSATVLCFDPFSDCVDLFLCEAKRNIDKICSRLQLHVFKYECHGKSFIKAQGLNADSYIQMALQLAYYECHSKLPAQYESAHLRMFEEGRTETIRSTSRESRAFVEAMALSPGSNKKRLMALRSAVDSHQELTKLALQGRGIDRHLLGLQQMAKENGLPTPEFFKSKGFTKSVSFQVFSSQVASSHDAFMAYGPLIANGYGCCYNPRDKEIIFSVSAWGPNKETDPVRYGKAIENALDAMRKLVLKTGGDRVGEDVCKCPDVGPPQ</sequence>
<feature type="active site" description="Proton acceptor" evidence="4">
    <location>
        <position position="1144"/>
    </location>
</feature>
<feature type="region of interest" description="Disordered" evidence="5">
    <location>
        <begin position="39"/>
        <end position="66"/>
    </location>
</feature>
<dbReference type="PANTHER" id="PTHR22589:SF103">
    <property type="entry name" value="CARNITINE O-ACETYL-TRANSFERASE, ISOFORM A-RELATED"/>
    <property type="match status" value="1"/>
</dbReference>
<dbReference type="ExpressionAtlas" id="A0A6I8V9B8">
    <property type="expression patterns" value="baseline"/>
</dbReference>
<feature type="compositionally biased region" description="Low complexity" evidence="5">
    <location>
        <begin position="689"/>
        <end position="707"/>
    </location>
</feature>
<dbReference type="Proteomes" id="UP000001819">
    <property type="component" value="Chromosome 4"/>
</dbReference>